<keyword evidence="4" id="KW-1185">Reference proteome</keyword>
<dbReference type="SUPFAM" id="SSF48317">
    <property type="entry name" value="Acid phosphatase/Vanadium-dependent haloperoxidase"/>
    <property type="match status" value="1"/>
</dbReference>
<feature type="domain" description="Phosphatidic acid phosphatase type 2/haloperoxidase" evidence="2">
    <location>
        <begin position="91"/>
        <end position="213"/>
    </location>
</feature>
<feature type="transmembrane region" description="Helical" evidence="1">
    <location>
        <begin position="90"/>
        <end position="112"/>
    </location>
</feature>
<evidence type="ECO:0000313" key="3">
    <source>
        <dbReference type="EMBL" id="CAK9171128.1"/>
    </source>
</evidence>
<keyword evidence="1" id="KW-0812">Transmembrane</keyword>
<dbReference type="Gene3D" id="1.20.144.10">
    <property type="entry name" value="Phosphatidic acid phosphatase type 2/haloperoxidase"/>
    <property type="match status" value="1"/>
</dbReference>
<protein>
    <recommendedName>
        <fullName evidence="2">Phosphatidic acid phosphatase type 2/haloperoxidase domain-containing protein</fullName>
    </recommendedName>
</protein>
<dbReference type="EMBL" id="CAUOFW020005658">
    <property type="protein sequence ID" value="CAK9171128.1"/>
    <property type="molecule type" value="Genomic_DNA"/>
</dbReference>
<dbReference type="InterPro" id="IPR036938">
    <property type="entry name" value="PAP2/HPO_sf"/>
</dbReference>
<dbReference type="PANTHER" id="PTHR14969">
    <property type="entry name" value="SPHINGOSINE-1-PHOSPHATE PHOSPHOHYDROLASE"/>
    <property type="match status" value="1"/>
</dbReference>
<dbReference type="AlphaFoldDB" id="A0ABC8TNT3"/>
<sequence>MLGLDRATFADGPETVELSKPPPPPPLSPSLFNRLIHLDTAVSLHLYTLTQPILPYYLLKTLELSGDGRFFFPLTLSVLLSPLSTTHSTFLLNLLLGLILDLLLIGLLKHLIRRLRPVYNKNIFHTFSVDHWSFPSGHSSRVFFIATFIFFYSKFIEEVLIQLRVDQGDGYFSNGWMSTRWLLCDDEVKMANYVLSISGFWAASTSVSRVLLGRV</sequence>
<evidence type="ECO:0000256" key="1">
    <source>
        <dbReference type="SAM" id="Phobius"/>
    </source>
</evidence>
<dbReference type="Pfam" id="PF01569">
    <property type="entry name" value="PAP2"/>
    <property type="match status" value="1"/>
</dbReference>
<accession>A0ABC8TNT3</accession>
<dbReference type="PANTHER" id="PTHR14969:SF13">
    <property type="entry name" value="AT30094P"/>
    <property type="match status" value="1"/>
</dbReference>
<reference evidence="3 4" key="1">
    <citation type="submission" date="2024-02" db="EMBL/GenBank/DDBJ databases">
        <authorList>
            <person name="Vignale AGUSTIN F."/>
            <person name="Sosa J E."/>
            <person name="Modenutti C."/>
        </authorList>
    </citation>
    <scope>NUCLEOTIDE SEQUENCE [LARGE SCALE GENOMIC DNA]</scope>
</reference>
<proteinExistence type="predicted"/>
<evidence type="ECO:0000259" key="2">
    <source>
        <dbReference type="Pfam" id="PF01569"/>
    </source>
</evidence>
<keyword evidence="1" id="KW-1133">Transmembrane helix</keyword>
<comment type="caution">
    <text evidence="3">The sequence shown here is derived from an EMBL/GenBank/DDBJ whole genome shotgun (WGS) entry which is preliminary data.</text>
</comment>
<gene>
    <name evidence="3" type="ORF">ILEXP_LOCUS40665</name>
</gene>
<evidence type="ECO:0000313" key="4">
    <source>
        <dbReference type="Proteomes" id="UP001642360"/>
    </source>
</evidence>
<keyword evidence="1" id="KW-0472">Membrane</keyword>
<dbReference type="Proteomes" id="UP001642360">
    <property type="component" value="Unassembled WGS sequence"/>
</dbReference>
<dbReference type="InterPro" id="IPR000326">
    <property type="entry name" value="PAP2/HPO"/>
</dbReference>
<organism evidence="3 4">
    <name type="scientific">Ilex paraguariensis</name>
    <name type="common">yerba mate</name>
    <dbReference type="NCBI Taxonomy" id="185542"/>
    <lineage>
        <taxon>Eukaryota</taxon>
        <taxon>Viridiplantae</taxon>
        <taxon>Streptophyta</taxon>
        <taxon>Embryophyta</taxon>
        <taxon>Tracheophyta</taxon>
        <taxon>Spermatophyta</taxon>
        <taxon>Magnoliopsida</taxon>
        <taxon>eudicotyledons</taxon>
        <taxon>Gunneridae</taxon>
        <taxon>Pentapetalae</taxon>
        <taxon>asterids</taxon>
        <taxon>campanulids</taxon>
        <taxon>Aquifoliales</taxon>
        <taxon>Aquifoliaceae</taxon>
        <taxon>Ilex</taxon>
    </lineage>
</organism>
<name>A0ABC8TNT3_9AQUA</name>